<evidence type="ECO:0000313" key="2">
    <source>
        <dbReference type="EMBL" id="WDC91363.1"/>
    </source>
</evidence>
<reference evidence="2" key="1">
    <citation type="submission" date="2023-02" db="EMBL/GenBank/DDBJ databases">
        <title>Complete genome sequence of Lactobacillus curvatus CACC879 isolated from Pig feces.</title>
        <authorList>
            <person name="Park S."/>
            <person name="Park M.A."/>
            <person name="Kim D.-H."/>
            <person name="Kim Y."/>
        </authorList>
    </citation>
    <scope>NUCLEOTIDE SEQUENCE</scope>
    <source>
        <strain evidence="2">CACC879</strain>
    </source>
</reference>
<accession>A0AAJ5UQ14</accession>
<feature type="transmembrane region" description="Helical" evidence="1">
    <location>
        <begin position="47"/>
        <end position="69"/>
    </location>
</feature>
<keyword evidence="1" id="KW-0472">Membrane</keyword>
<evidence type="ECO:0000313" key="3">
    <source>
        <dbReference type="Proteomes" id="UP001215533"/>
    </source>
</evidence>
<protein>
    <submittedName>
        <fullName evidence="2">Uncharacterized protein</fullName>
    </submittedName>
</protein>
<proteinExistence type="predicted"/>
<dbReference type="Proteomes" id="UP001215533">
    <property type="component" value="Chromosome"/>
</dbReference>
<organism evidence="2 3">
    <name type="scientific">Latilactobacillus curvatus</name>
    <name type="common">Lactobacillus curvatus</name>
    <dbReference type="NCBI Taxonomy" id="28038"/>
    <lineage>
        <taxon>Bacteria</taxon>
        <taxon>Bacillati</taxon>
        <taxon>Bacillota</taxon>
        <taxon>Bacilli</taxon>
        <taxon>Lactobacillales</taxon>
        <taxon>Lactobacillaceae</taxon>
        <taxon>Latilactobacillus</taxon>
    </lineage>
</organism>
<name>A0AAJ5UQ14_LATCU</name>
<dbReference type="AlphaFoldDB" id="A0AAJ5UQ14"/>
<keyword evidence="1" id="KW-0812">Transmembrane</keyword>
<feature type="transmembrane region" description="Helical" evidence="1">
    <location>
        <begin position="21"/>
        <end position="41"/>
    </location>
</feature>
<gene>
    <name evidence="2" type="ORF">PSR33_03905</name>
</gene>
<keyword evidence="1" id="KW-1133">Transmembrane helix</keyword>
<dbReference type="RefSeq" id="WP_223315721.1">
    <property type="nucleotide sequence ID" value="NZ_CABIVZ010000061.1"/>
</dbReference>
<evidence type="ECO:0000256" key="1">
    <source>
        <dbReference type="SAM" id="Phobius"/>
    </source>
</evidence>
<sequence length="130" mass="14777">MKYKRLIIIKKVEQMKDAPRHTIILGIVATVIAFICGMLVLKTILNFNLWLTILISAVLGLYVGFNAFYSTYLAEMIKIEVANQGLTSQDLATMMHGRAKDYPIVRGELRLIISRRKRAQLLAKLRARVS</sequence>
<dbReference type="EMBL" id="CP117683">
    <property type="protein sequence ID" value="WDC91363.1"/>
    <property type="molecule type" value="Genomic_DNA"/>
</dbReference>